<sequence>MKNRNWTRLPFLIALIRLCRDLIRKEIAVRTTRCWNHGGGLGHRDEHRYASRDVVGFSYRLGTLSLELFNVRKSDRSITMVPMFTTPWNLPDIVGARRRCLGVFMEKKVLSGGVRGEEGAVWGCSWRGRCCLGVFVEKKESSHEEEEENCSYEKSERGLYASVPLHNRGNSPFSKSLSDEKSDLHKREEISIGLYASVPPQPRHISSQ</sequence>
<evidence type="ECO:0000256" key="1">
    <source>
        <dbReference type="SAM" id="MobiDB-lite"/>
    </source>
</evidence>
<dbReference type="Gramene" id="KOM45777">
    <property type="protein sequence ID" value="KOM45777"/>
    <property type="gene ID" value="LR48_Vigan06g108300"/>
</dbReference>
<dbReference type="AlphaFoldDB" id="A0A0L9UT66"/>
<feature type="signal peptide" evidence="2">
    <location>
        <begin position="1"/>
        <end position="21"/>
    </location>
</feature>
<name>A0A0L9UT66_PHAAN</name>
<accession>A0A0L9UT66</accession>
<feature type="chain" id="PRO_5005596261" evidence="2">
    <location>
        <begin position="22"/>
        <end position="208"/>
    </location>
</feature>
<proteinExistence type="predicted"/>
<evidence type="ECO:0000256" key="2">
    <source>
        <dbReference type="SAM" id="SignalP"/>
    </source>
</evidence>
<protein>
    <submittedName>
        <fullName evidence="3">Uncharacterized protein</fullName>
    </submittedName>
</protein>
<evidence type="ECO:0000313" key="3">
    <source>
        <dbReference type="EMBL" id="KOM45777.1"/>
    </source>
</evidence>
<organism evidence="3 4">
    <name type="scientific">Phaseolus angularis</name>
    <name type="common">Azuki bean</name>
    <name type="synonym">Vigna angularis</name>
    <dbReference type="NCBI Taxonomy" id="3914"/>
    <lineage>
        <taxon>Eukaryota</taxon>
        <taxon>Viridiplantae</taxon>
        <taxon>Streptophyta</taxon>
        <taxon>Embryophyta</taxon>
        <taxon>Tracheophyta</taxon>
        <taxon>Spermatophyta</taxon>
        <taxon>Magnoliopsida</taxon>
        <taxon>eudicotyledons</taxon>
        <taxon>Gunneridae</taxon>
        <taxon>Pentapetalae</taxon>
        <taxon>rosids</taxon>
        <taxon>fabids</taxon>
        <taxon>Fabales</taxon>
        <taxon>Fabaceae</taxon>
        <taxon>Papilionoideae</taxon>
        <taxon>50 kb inversion clade</taxon>
        <taxon>NPAAA clade</taxon>
        <taxon>indigoferoid/millettioid clade</taxon>
        <taxon>Phaseoleae</taxon>
        <taxon>Vigna</taxon>
    </lineage>
</organism>
<evidence type="ECO:0000313" key="4">
    <source>
        <dbReference type="Proteomes" id="UP000053144"/>
    </source>
</evidence>
<gene>
    <name evidence="3" type="ORF">LR48_Vigan06g108300</name>
</gene>
<dbReference type="EMBL" id="CM003376">
    <property type="protein sequence ID" value="KOM45777.1"/>
    <property type="molecule type" value="Genomic_DNA"/>
</dbReference>
<reference evidence="4" key="1">
    <citation type="journal article" date="2015" name="Proc. Natl. Acad. Sci. U.S.A.">
        <title>Genome sequencing of adzuki bean (Vigna angularis) provides insight into high starch and low fat accumulation and domestication.</title>
        <authorList>
            <person name="Yang K."/>
            <person name="Tian Z."/>
            <person name="Chen C."/>
            <person name="Luo L."/>
            <person name="Zhao B."/>
            <person name="Wang Z."/>
            <person name="Yu L."/>
            <person name="Li Y."/>
            <person name="Sun Y."/>
            <person name="Li W."/>
            <person name="Chen Y."/>
            <person name="Li Y."/>
            <person name="Zhang Y."/>
            <person name="Ai D."/>
            <person name="Zhao J."/>
            <person name="Shang C."/>
            <person name="Ma Y."/>
            <person name="Wu B."/>
            <person name="Wang M."/>
            <person name="Gao L."/>
            <person name="Sun D."/>
            <person name="Zhang P."/>
            <person name="Guo F."/>
            <person name="Wang W."/>
            <person name="Li Y."/>
            <person name="Wang J."/>
            <person name="Varshney R.K."/>
            <person name="Wang J."/>
            <person name="Ling H.Q."/>
            <person name="Wan P."/>
        </authorList>
    </citation>
    <scope>NUCLEOTIDE SEQUENCE</scope>
    <source>
        <strain evidence="4">cv. Jingnong 6</strain>
    </source>
</reference>
<keyword evidence="2" id="KW-0732">Signal</keyword>
<dbReference type="Proteomes" id="UP000053144">
    <property type="component" value="Chromosome 6"/>
</dbReference>
<feature type="region of interest" description="Disordered" evidence="1">
    <location>
        <begin position="163"/>
        <end position="185"/>
    </location>
</feature>